<reference evidence="2" key="2">
    <citation type="submission" date="2020-05" db="UniProtKB">
        <authorList>
            <consortium name="EnsemblMetazoa"/>
        </authorList>
    </citation>
    <scope>IDENTIFICATION</scope>
    <source>
        <strain evidence="2">FAR1</strain>
    </source>
</reference>
<dbReference type="STRING" id="69004.A0A182R164"/>
<accession>A0A182R164</accession>
<dbReference type="Proteomes" id="UP000075886">
    <property type="component" value="Unassembled WGS sequence"/>
</dbReference>
<evidence type="ECO:0000313" key="2">
    <source>
        <dbReference type="EnsemblMetazoa" id="AFAF020953-PA"/>
    </source>
</evidence>
<organism evidence="2 3">
    <name type="scientific">Anopheles farauti</name>
    <dbReference type="NCBI Taxonomy" id="69004"/>
    <lineage>
        <taxon>Eukaryota</taxon>
        <taxon>Metazoa</taxon>
        <taxon>Ecdysozoa</taxon>
        <taxon>Arthropoda</taxon>
        <taxon>Hexapoda</taxon>
        <taxon>Insecta</taxon>
        <taxon>Pterygota</taxon>
        <taxon>Neoptera</taxon>
        <taxon>Endopterygota</taxon>
        <taxon>Diptera</taxon>
        <taxon>Nematocera</taxon>
        <taxon>Culicoidea</taxon>
        <taxon>Culicidae</taxon>
        <taxon>Anophelinae</taxon>
        <taxon>Anopheles</taxon>
    </lineage>
</organism>
<name>A0A182R164_9DIPT</name>
<dbReference type="PROSITE" id="PS51745">
    <property type="entry name" value="PB1"/>
    <property type="match status" value="1"/>
</dbReference>
<dbReference type="InterPro" id="IPR053793">
    <property type="entry name" value="PB1-like"/>
</dbReference>
<dbReference type="FunFam" id="3.10.20.90:FF:000071">
    <property type="entry name" value="Protein kinase C"/>
    <property type="match status" value="1"/>
</dbReference>
<dbReference type="SUPFAM" id="SSF54277">
    <property type="entry name" value="CAD &amp; PB1 domains"/>
    <property type="match status" value="1"/>
</dbReference>
<sequence length="196" mass="21819">MPIQIANESNNSGGGDGSGHEIKVKIAYNGEVMITYIDESISYEGLCREMREICRFAPDQVFTMKWVDEENDPCTIQSDIELDEAIRLYEVNRDSELVIHAYQSGWHSTFARYLWGGILQRKTRAKDITGPDAPGPEMAIMDIILVAGIPVVKTDPSSSIMASDEPNAMTMHHPDGAHGKDENSFPHRPSCFVCEV</sequence>
<dbReference type="CDD" id="cd06404">
    <property type="entry name" value="PB1_aPKC"/>
    <property type="match status" value="1"/>
</dbReference>
<dbReference type="VEuPathDB" id="VectorBase:AFAF020953"/>
<dbReference type="EMBL" id="AXCN02001803">
    <property type="status" value="NOT_ANNOTATED_CDS"/>
    <property type="molecule type" value="Genomic_DNA"/>
</dbReference>
<dbReference type="EnsemblMetazoa" id="AFAF020953-RA">
    <property type="protein sequence ID" value="AFAF020953-PA"/>
    <property type="gene ID" value="AFAF020953"/>
</dbReference>
<dbReference type="Pfam" id="PF00564">
    <property type="entry name" value="PB1"/>
    <property type="match status" value="1"/>
</dbReference>
<evidence type="ECO:0000313" key="3">
    <source>
        <dbReference type="Proteomes" id="UP000075886"/>
    </source>
</evidence>
<dbReference type="AlphaFoldDB" id="A0A182R164"/>
<reference evidence="3" key="1">
    <citation type="submission" date="2014-01" db="EMBL/GenBank/DDBJ databases">
        <title>The Genome Sequence of Anopheles farauti FAR1 (V2).</title>
        <authorList>
            <consortium name="The Broad Institute Genomics Platform"/>
            <person name="Neafsey D.E."/>
            <person name="Besansky N."/>
            <person name="Howell P."/>
            <person name="Walton C."/>
            <person name="Young S.K."/>
            <person name="Zeng Q."/>
            <person name="Gargeya S."/>
            <person name="Fitzgerald M."/>
            <person name="Haas B."/>
            <person name="Abouelleil A."/>
            <person name="Allen A.W."/>
            <person name="Alvarado L."/>
            <person name="Arachchi H.M."/>
            <person name="Berlin A.M."/>
            <person name="Chapman S.B."/>
            <person name="Gainer-Dewar J."/>
            <person name="Goldberg J."/>
            <person name="Griggs A."/>
            <person name="Gujja S."/>
            <person name="Hansen M."/>
            <person name="Howarth C."/>
            <person name="Imamovic A."/>
            <person name="Ireland A."/>
            <person name="Larimer J."/>
            <person name="McCowan C."/>
            <person name="Murphy C."/>
            <person name="Pearson M."/>
            <person name="Poon T.W."/>
            <person name="Priest M."/>
            <person name="Roberts A."/>
            <person name="Saif S."/>
            <person name="Shea T."/>
            <person name="Sisk P."/>
            <person name="Sykes S."/>
            <person name="Wortman J."/>
            <person name="Nusbaum C."/>
            <person name="Birren B."/>
        </authorList>
    </citation>
    <scope>NUCLEOTIDE SEQUENCE [LARGE SCALE GENOMIC DNA]</scope>
    <source>
        <strain evidence="3">FAR1</strain>
    </source>
</reference>
<dbReference type="Gene3D" id="3.10.20.90">
    <property type="entry name" value="Phosphatidylinositol 3-kinase Catalytic Subunit, Chain A, domain 1"/>
    <property type="match status" value="1"/>
</dbReference>
<dbReference type="InterPro" id="IPR000270">
    <property type="entry name" value="PB1_dom"/>
</dbReference>
<dbReference type="InterPro" id="IPR034877">
    <property type="entry name" value="PB1_aPKC"/>
</dbReference>
<dbReference type="SMART" id="SM00666">
    <property type="entry name" value="PB1"/>
    <property type="match status" value="1"/>
</dbReference>
<protein>
    <recommendedName>
        <fullName evidence="1">PB1 domain-containing protein</fullName>
    </recommendedName>
</protein>
<feature type="domain" description="PB1" evidence="1">
    <location>
        <begin position="21"/>
        <end position="104"/>
    </location>
</feature>
<evidence type="ECO:0000259" key="1">
    <source>
        <dbReference type="PROSITE" id="PS51745"/>
    </source>
</evidence>
<keyword evidence="3" id="KW-1185">Reference proteome</keyword>
<proteinExistence type="predicted"/>